<dbReference type="HOGENOM" id="CLU_084445_0_0_11"/>
<dbReference type="GO" id="GO:0009307">
    <property type="term" value="P:DNA restriction-modification system"/>
    <property type="evidence" value="ECO:0007669"/>
    <property type="project" value="InterPro"/>
</dbReference>
<dbReference type="REBASE" id="91258">
    <property type="entry name" value="Cim44264ORF3915P"/>
</dbReference>
<organism evidence="1 3">
    <name type="scientific">Corynebacterium imitans</name>
    <dbReference type="NCBI Taxonomy" id="156978"/>
    <lineage>
        <taxon>Bacteria</taxon>
        <taxon>Bacillati</taxon>
        <taxon>Actinomycetota</taxon>
        <taxon>Actinomycetes</taxon>
        <taxon>Mycobacteriales</taxon>
        <taxon>Corynebacteriaceae</taxon>
        <taxon>Corynebacterium</taxon>
    </lineage>
</organism>
<evidence type="ECO:0000313" key="2">
    <source>
        <dbReference type="EMBL" id="SNV64129.1"/>
    </source>
</evidence>
<accession>A0A076NID6</accession>
<dbReference type="RefSeq" id="WP_038589400.1">
    <property type="nucleotide sequence ID" value="NZ_LT906467.1"/>
</dbReference>
<dbReference type="Pfam" id="PF09015">
    <property type="entry name" value="NgoMIV_restric"/>
    <property type="match status" value="1"/>
</dbReference>
<sequence length="294" mass="32081">MIEHPALITSARRALHQELVDTKTLSIAENSDGRIASNADKKQKASCVLALHVAEQLHAGTAKKKPAQKLGADFERIVAKFLQATFPQMQSVRPGDWSILNVGSARRKDHLAAHEPYTHLASLAEAIWLNPDLGASLGNNYVISPDILVLRDAISDEVLNRDRIIVDGQAGSLSPVRAANRESPATHVHAVISCKWTMRSDRSQNTRAEALNLIRNRKGRSPHIVAVTNEPTMSRIASLALGTGDVDMVYHVALKELMAAIDEKGSDDAKELMHTLVTGDRLRDIADLPLDLSI</sequence>
<dbReference type="STRING" id="156978.CIMIT_03910"/>
<evidence type="ECO:0000313" key="4">
    <source>
        <dbReference type="Proteomes" id="UP000215374"/>
    </source>
</evidence>
<keyword evidence="2" id="KW-0378">Hydrolase</keyword>
<dbReference type="REBASE" id="216361">
    <property type="entry name" value="Cim13015ORF849P"/>
</dbReference>
<keyword evidence="3" id="KW-1185">Reference proteome</keyword>
<dbReference type="CDD" id="cd22340">
    <property type="entry name" value="NgoMIV-like"/>
    <property type="match status" value="1"/>
</dbReference>
<dbReference type="OrthoDB" id="5504137at2"/>
<dbReference type="Gene3D" id="3.40.50.10010">
    <property type="entry name" value="Type-2 restriction enzyme NgoMIV"/>
    <property type="match status" value="1"/>
</dbReference>
<dbReference type="EC" id="3.1.21.4" evidence="2"/>
<keyword evidence="1" id="KW-0540">Nuclease</keyword>
<dbReference type="AlphaFoldDB" id="A0A076NID6"/>
<dbReference type="EMBL" id="CP009211">
    <property type="protein sequence ID" value="AIJ33163.1"/>
    <property type="molecule type" value="Genomic_DNA"/>
</dbReference>
<protein>
    <submittedName>
        <fullName evidence="2">DNA restriction-modification system, restriction enzyme</fullName>
        <ecNumber evidence="2">3.1.21.4</ecNumber>
    </submittedName>
    <submittedName>
        <fullName evidence="1">Restriction endonuclease</fullName>
    </submittedName>
</protein>
<proteinExistence type="predicted"/>
<keyword evidence="1" id="KW-0255">Endonuclease</keyword>
<dbReference type="eggNOG" id="ENOG502Z936">
    <property type="taxonomic scope" value="Bacteria"/>
</dbReference>
<dbReference type="InterPro" id="IPR011335">
    <property type="entry name" value="Restrct_endonuc-II-like"/>
</dbReference>
<gene>
    <name evidence="2" type="primary">resC</name>
    <name evidence="1" type="ORF">CIMIT_03910</name>
    <name evidence="2" type="ORF">SAMEA4535761_00848</name>
</gene>
<evidence type="ECO:0000313" key="3">
    <source>
        <dbReference type="Proteomes" id="UP000028780"/>
    </source>
</evidence>
<dbReference type="InterPro" id="IPR037083">
    <property type="entry name" value="NgoMIV_sf"/>
</dbReference>
<dbReference type="Proteomes" id="UP000028780">
    <property type="component" value="Chromosome"/>
</dbReference>
<dbReference type="GO" id="GO:0009036">
    <property type="term" value="F:type II site-specific deoxyribonuclease activity"/>
    <property type="evidence" value="ECO:0007669"/>
    <property type="project" value="UniProtKB-EC"/>
</dbReference>
<dbReference type="InterPro" id="IPR015105">
    <property type="entry name" value="NgoMIV"/>
</dbReference>
<dbReference type="SUPFAM" id="SSF52980">
    <property type="entry name" value="Restriction endonuclease-like"/>
    <property type="match status" value="1"/>
</dbReference>
<dbReference type="Proteomes" id="UP000215374">
    <property type="component" value="Chromosome 1"/>
</dbReference>
<dbReference type="EMBL" id="LT906467">
    <property type="protein sequence ID" value="SNV64129.1"/>
    <property type="molecule type" value="Genomic_DNA"/>
</dbReference>
<dbReference type="KEGG" id="cii:CIMIT_03910"/>
<name>A0A076NID6_9CORY</name>
<reference evidence="1 3" key="1">
    <citation type="submission" date="2014-08" db="EMBL/GenBank/DDBJ databases">
        <title>Complete genome sequence of Corynebacterium imitans DSM 44264, isolated from a five-month-old boy with suspected pharyngeal diphtheria.</title>
        <authorList>
            <person name="Mollmann S."/>
            <person name="Albersmeier A."/>
            <person name="Ruckert C."/>
            <person name="Tauch A."/>
        </authorList>
    </citation>
    <scope>NUCLEOTIDE SEQUENCE [LARGE SCALE GENOMIC DNA]</scope>
    <source>
        <strain evidence="1 3">DSM 44264</strain>
    </source>
</reference>
<reference evidence="2 4" key="2">
    <citation type="submission" date="2017-06" db="EMBL/GenBank/DDBJ databases">
        <authorList>
            <consortium name="Pathogen Informatics"/>
        </authorList>
    </citation>
    <scope>NUCLEOTIDE SEQUENCE [LARGE SCALE GENOMIC DNA]</scope>
    <source>
        <strain evidence="2 4">NCTC13015</strain>
    </source>
</reference>
<evidence type="ECO:0000313" key="1">
    <source>
        <dbReference type="EMBL" id="AIJ33163.1"/>
    </source>
</evidence>